<accession>A0A9N7VGW5</accession>
<dbReference type="Proteomes" id="UP001153269">
    <property type="component" value="Unassembled WGS sequence"/>
</dbReference>
<name>A0A9N7VGW5_PLEPL</name>
<sequence>MFSHLSPDLRKDVMPLQDPALVPMRSAGPDRLGMQKHRLSTAGPRVSGRNMCRVHIFSQCPCQLRFTGPPPVKQEGAASSPFPGSQRGSRPHEGADHTRPRVVF</sequence>
<gene>
    <name evidence="2" type="ORF">PLEPLA_LOCUS35916</name>
</gene>
<keyword evidence="3" id="KW-1185">Reference proteome</keyword>
<evidence type="ECO:0000256" key="1">
    <source>
        <dbReference type="SAM" id="MobiDB-lite"/>
    </source>
</evidence>
<dbReference type="AlphaFoldDB" id="A0A9N7VGW5"/>
<comment type="caution">
    <text evidence="2">The sequence shown here is derived from an EMBL/GenBank/DDBJ whole genome shotgun (WGS) entry which is preliminary data.</text>
</comment>
<reference evidence="2" key="1">
    <citation type="submission" date="2020-03" db="EMBL/GenBank/DDBJ databases">
        <authorList>
            <person name="Weist P."/>
        </authorList>
    </citation>
    <scope>NUCLEOTIDE SEQUENCE</scope>
</reference>
<dbReference type="EMBL" id="CADEAL010003971">
    <property type="protein sequence ID" value="CAB1448259.1"/>
    <property type="molecule type" value="Genomic_DNA"/>
</dbReference>
<evidence type="ECO:0000313" key="2">
    <source>
        <dbReference type="EMBL" id="CAB1448259.1"/>
    </source>
</evidence>
<evidence type="ECO:0000313" key="3">
    <source>
        <dbReference type="Proteomes" id="UP001153269"/>
    </source>
</evidence>
<proteinExistence type="predicted"/>
<organism evidence="2 3">
    <name type="scientific">Pleuronectes platessa</name>
    <name type="common">European plaice</name>
    <dbReference type="NCBI Taxonomy" id="8262"/>
    <lineage>
        <taxon>Eukaryota</taxon>
        <taxon>Metazoa</taxon>
        <taxon>Chordata</taxon>
        <taxon>Craniata</taxon>
        <taxon>Vertebrata</taxon>
        <taxon>Euteleostomi</taxon>
        <taxon>Actinopterygii</taxon>
        <taxon>Neopterygii</taxon>
        <taxon>Teleostei</taxon>
        <taxon>Neoteleostei</taxon>
        <taxon>Acanthomorphata</taxon>
        <taxon>Carangaria</taxon>
        <taxon>Pleuronectiformes</taxon>
        <taxon>Pleuronectoidei</taxon>
        <taxon>Pleuronectidae</taxon>
        <taxon>Pleuronectes</taxon>
    </lineage>
</organism>
<protein>
    <submittedName>
        <fullName evidence="2">Uncharacterized protein</fullName>
    </submittedName>
</protein>
<feature type="region of interest" description="Disordered" evidence="1">
    <location>
        <begin position="67"/>
        <end position="104"/>
    </location>
</feature>
<feature type="compositionally biased region" description="Basic and acidic residues" evidence="1">
    <location>
        <begin position="90"/>
        <end position="104"/>
    </location>
</feature>